<accession>A0AB39VHJ7</accession>
<reference evidence="1" key="1">
    <citation type="submission" date="2024-07" db="EMBL/GenBank/DDBJ databases">
        <authorList>
            <person name="Li X.-J."/>
            <person name="Wang X."/>
        </authorList>
    </citation>
    <scope>NUCLEOTIDE SEQUENCE</scope>
    <source>
        <strain evidence="1">HSP-334</strain>
    </source>
</reference>
<dbReference type="KEGG" id="lrug:AB8B22_03025"/>
<dbReference type="EMBL" id="CP165644">
    <property type="protein sequence ID" value="XDU67406.1"/>
    <property type="molecule type" value="Genomic_DNA"/>
</dbReference>
<evidence type="ECO:0000313" key="1">
    <source>
        <dbReference type="EMBL" id="XDU67406.1"/>
    </source>
</evidence>
<gene>
    <name evidence="1" type="ORF">AB8B22_03025</name>
</gene>
<dbReference type="AlphaFoldDB" id="A0AB39VHJ7"/>
<organism evidence="1">
    <name type="scientific">Leptotrichia rugosa</name>
    <dbReference type="NCBI Taxonomy" id="3239302"/>
    <lineage>
        <taxon>Bacteria</taxon>
        <taxon>Fusobacteriati</taxon>
        <taxon>Fusobacteriota</taxon>
        <taxon>Fusobacteriia</taxon>
        <taxon>Fusobacteriales</taxon>
        <taxon>Leptotrichiaceae</taxon>
        <taxon>Leptotrichia</taxon>
    </lineage>
</organism>
<name>A0AB39VHJ7_9FUSO</name>
<proteinExistence type="predicted"/>
<protein>
    <submittedName>
        <fullName evidence="1">Uncharacterized protein</fullName>
    </submittedName>
</protein>
<dbReference type="RefSeq" id="WP_369711614.1">
    <property type="nucleotide sequence ID" value="NZ_CP165644.1"/>
</dbReference>
<sequence>MNFTLYKDNKFVMQRKHFYPLRVHIMKALGMKSVFETSTKEVIKKAKKNNYRMEMSGNEI</sequence>